<proteinExistence type="predicted"/>
<reference evidence="2" key="1">
    <citation type="submission" date="2016-09" db="EMBL/GenBank/DDBJ databases">
        <authorList>
            <person name="Guldener U."/>
        </authorList>
    </citation>
    <scope>NUCLEOTIDE SEQUENCE [LARGE SCALE GENOMIC DNA]</scope>
    <source>
        <strain evidence="2">V64-1</strain>
    </source>
</reference>
<dbReference type="EMBL" id="FMJY01000009">
    <property type="protein sequence ID" value="SCO90171.1"/>
    <property type="molecule type" value="Genomic_DNA"/>
</dbReference>
<sequence>MYCEPGVKSYPLIDDFDQQLAWGSSAVKLNLALGKTSLAEIESESESGIEQGSDRPFRRTLGKLSLLTQDLLLNYTT</sequence>
<accession>A0A2H3TWR2</accession>
<dbReference type="AlphaFoldDB" id="A0A2H3TWR2"/>
<name>A0A2H3TWR2_FUSOX</name>
<organism evidence="1 2">
    <name type="scientific">Fusarium oxysporum</name>
    <name type="common">Fusarium vascular wilt</name>
    <dbReference type="NCBI Taxonomy" id="5507"/>
    <lineage>
        <taxon>Eukaryota</taxon>
        <taxon>Fungi</taxon>
        <taxon>Dikarya</taxon>
        <taxon>Ascomycota</taxon>
        <taxon>Pezizomycotina</taxon>
        <taxon>Sordariomycetes</taxon>
        <taxon>Hypocreomycetidae</taxon>
        <taxon>Hypocreales</taxon>
        <taxon>Nectriaceae</taxon>
        <taxon>Fusarium</taxon>
        <taxon>Fusarium oxysporum species complex</taxon>
    </lineage>
</organism>
<dbReference type="Proteomes" id="UP000219369">
    <property type="component" value="Unassembled WGS sequence"/>
</dbReference>
<evidence type="ECO:0000313" key="1">
    <source>
        <dbReference type="EMBL" id="SCO90171.1"/>
    </source>
</evidence>
<evidence type="ECO:0000313" key="2">
    <source>
        <dbReference type="Proteomes" id="UP000219369"/>
    </source>
</evidence>
<gene>
    <name evidence="1" type="ORF">FRV6_14299</name>
</gene>
<protein>
    <submittedName>
        <fullName evidence="1">Uncharacterized protein</fullName>
    </submittedName>
</protein>